<dbReference type="EMBL" id="CAMXCT030002786">
    <property type="protein sequence ID" value="CAL4787797.1"/>
    <property type="molecule type" value="Genomic_DNA"/>
</dbReference>
<evidence type="ECO:0000313" key="3">
    <source>
        <dbReference type="Proteomes" id="UP001152797"/>
    </source>
</evidence>
<keyword evidence="3" id="KW-1185">Reference proteome</keyword>
<sequence length="281" mass="30978">MLYGKVKSLSRGCSCEPMIWRSSSVRPTSESLSIAKQNLRHRISLRDLHTSWCVAALAEEEMRLGAAQQETIKACSEALAANAAAVSSEGRHGKRRKAAYSATQESVLKLKAELMSGEYSSQRLVELTCEALLRVHCQRAKAADDLGGFRLEELAKQLHAAERALLRSHKTKPVMPLLSSVAVVCLVASGGARRSRARLEELHKGVKAVSQQLADLHETQCSGCLRTENPLYSVQRLDNLLGNDGLITGLWCVCEESVEDWPRFSRKVAVSYLSSPLRSKY</sequence>
<dbReference type="AlphaFoldDB" id="A0A9P1CZF6"/>
<gene>
    <name evidence="1" type="ORF">C1SCF055_LOCUS26599</name>
</gene>
<evidence type="ECO:0000313" key="1">
    <source>
        <dbReference type="EMBL" id="CAI4000485.1"/>
    </source>
</evidence>
<protein>
    <submittedName>
        <fullName evidence="1">Uncharacterized protein</fullName>
    </submittedName>
</protein>
<evidence type="ECO:0000313" key="2">
    <source>
        <dbReference type="EMBL" id="CAL1153860.1"/>
    </source>
</evidence>
<name>A0A9P1CZF6_9DINO</name>
<reference evidence="2" key="2">
    <citation type="submission" date="2024-04" db="EMBL/GenBank/DDBJ databases">
        <authorList>
            <person name="Chen Y."/>
            <person name="Shah S."/>
            <person name="Dougan E. K."/>
            <person name="Thang M."/>
            <person name="Chan C."/>
        </authorList>
    </citation>
    <scope>NUCLEOTIDE SEQUENCE [LARGE SCALE GENOMIC DNA]</scope>
</reference>
<dbReference type="EMBL" id="CAMXCT020002786">
    <property type="protein sequence ID" value="CAL1153860.1"/>
    <property type="molecule type" value="Genomic_DNA"/>
</dbReference>
<accession>A0A9P1CZF6</accession>
<proteinExistence type="predicted"/>
<organism evidence="1">
    <name type="scientific">Cladocopium goreaui</name>
    <dbReference type="NCBI Taxonomy" id="2562237"/>
    <lineage>
        <taxon>Eukaryota</taxon>
        <taxon>Sar</taxon>
        <taxon>Alveolata</taxon>
        <taxon>Dinophyceae</taxon>
        <taxon>Suessiales</taxon>
        <taxon>Symbiodiniaceae</taxon>
        <taxon>Cladocopium</taxon>
    </lineage>
</organism>
<dbReference type="EMBL" id="CAMXCT010002786">
    <property type="protein sequence ID" value="CAI4000485.1"/>
    <property type="molecule type" value="Genomic_DNA"/>
</dbReference>
<dbReference type="Proteomes" id="UP001152797">
    <property type="component" value="Unassembled WGS sequence"/>
</dbReference>
<reference evidence="1" key="1">
    <citation type="submission" date="2022-10" db="EMBL/GenBank/DDBJ databases">
        <authorList>
            <person name="Chen Y."/>
            <person name="Dougan E. K."/>
            <person name="Chan C."/>
            <person name="Rhodes N."/>
            <person name="Thang M."/>
        </authorList>
    </citation>
    <scope>NUCLEOTIDE SEQUENCE</scope>
</reference>
<comment type="caution">
    <text evidence="1">The sequence shown here is derived from an EMBL/GenBank/DDBJ whole genome shotgun (WGS) entry which is preliminary data.</text>
</comment>